<evidence type="ECO:0000256" key="3">
    <source>
        <dbReference type="ARBA" id="ARBA00022801"/>
    </source>
</evidence>
<dbReference type="InterPro" id="IPR036866">
    <property type="entry name" value="RibonucZ/Hydroxyglut_hydro"/>
</dbReference>
<keyword evidence="8" id="KW-1185">Reference proteome</keyword>
<dbReference type="SMART" id="SM01027">
    <property type="entry name" value="Beta-Casp"/>
    <property type="match status" value="1"/>
</dbReference>
<dbReference type="InterPro" id="IPR001279">
    <property type="entry name" value="Metallo-B-lactamas"/>
</dbReference>
<evidence type="ECO:0000256" key="4">
    <source>
        <dbReference type="ARBA" id="ARBA00023242"/>
    </source>
</evidence>
<gene>
    <name evidence="7" type="ORF">K7432_005586</name>
</gene>
<comment type="caution">
    <text evidence="7">The sequence shown here is derived from an EMBL/GenBank/DDBJ whole genome shotgun (WGS) entry which is preliminary data.</text>
</comment>
<accession>A0ABR2WWA2</accession>
<dbReference type="InterPro" id="IPR011108">
    <property type="entry name" value="RMMBL"/>
</dbReference>
<evidence type="ECO:0000256" key="2">
    <source>
        <dbReference type="ARBA" id="ARBA00007093"/>
    </source>
</evidence>
<evidence type="ECO:0000313" key="7">
    <source>
        <dbReference type="EMBL" id="KAK9765799.1"/>
    </source>
</evidence>
<organism evidence="7 8">
    <name type="scientific">Basidiobolus ranarum</name>
    <dbReference type="NCBI Taxonomy" id="34480"/>
    <lineage>
        <taxon>Eukaryota</taxon>
        <taxon>Fungi</taxon>
        <taxon>Fungi incertae sedis</taxon>
        <taxon>Zoopagomycota</taxon>
        <taxon>Entomophthoromycotina</taxon>
        <taxon>Basidiobolomycetes</taxon>
        <taxon>Basidiobolales</taxon>
        <taxon>Basidiobolaceae</taxon>
        <taxon>Basidiobolus</taxon>
    </lineage>
</organism>
<dbReference type="Gene3D" id="3.40.50.10890">
    <property type="match status" value="1"/>
</dbReference>
<reference evidence="7 8" key="1">
    <citation type="submission" date="2023-04" db="EMBL/GenBank/DDBJ databases">
        <title>Genome of Basidiobolus ranarum AG-B5.</title>
        <authorList>
            <person name="Stajich J.E."/>
            <person name="Carter-House D."/>
            <person name="Gryganskyi A."/>
        </authorList>
    </citation>
    <scope>NUCLEOTIDE SEQUENCE [LARGE SCALE GENOMIC DNA]</scope>
    <source>
        <strain evidence="7 8">AG-B5</strain>
    </source>
</reference>
<dbReference type="SUPFAM" id="SSF56281">
    <property type="entry name" value="Metallo-hydrolase/oxidoreductase"/>
    <property type="match status" value="1"/>
</dbReference>
<dbReference type="SMART" id="SM00849">
    <property type="entry name" value="Lactamase_B"/>
    <property type="match status" value="1"/>
</dbReference>
<dbReference type="Gene3D" id="3.60.15.10">
    <property type="entry name" value="Ribonuclease Z/Hydroxyacylglutathione hydrolase-like"/>
    <property type="match status" value="1"/>
</dbReference>
<dbReference type="Pfam" id="PF07521">
    <property type="entry name" value="RMMBL"/>
    <property type="match status" value="1"/>
</dbReference>
<dbReference type="InterPro" id="IPR022712">
    <property type="entry name" value="Beta_Casp"/>
</dbReference>
<evidence type="ECO:0000259" key="5">
    <source>
        <dbReference type="SMART" id="SM00849"/>
    </source>
</evidence>
<keyword evidence="4" id="KW-0539">Nucleus</keyword>
<keyword evidence="3" id="KW-0378">Hydrolase</keyword>
<dbReference type="InterPro" id="IPR041897">
    <property type="entry name" value="INTS11-like_MBL-fold"/>
</dbReference>
<feature type="domain" description="Beta-Casp" evidence="6">
    <location>
        <begin position="245"/>
        <end position="363"/>
    </location>
</feature>
<dbReference type="InterPro" id="IPR050698">
    <property type="entry name" value="MBL"/>
</dbReference>
<comment type="subcellular location">
    <subcellularLocation>
        <location evidence="1">Nucleus</location>
    </subcellularLocation>
</comment>
<dbReference type="Pfam" id="PF10996">
    <property type="entry name" value="Beta-Casp"/>
    <property type="match status" value="1"/>
</dbReference>
<dbReference type="PANTHER" id="PTHR11203">
    <property type="entry name" value="CLEAVAGE AND POLYADENYLATION SPECIFICITY FACTOR FAMILY MEMBER"/>
    <property type="match status" value="1"/>
</dbReference>
<evidence type="ECO:0000313" key="8">
    <source>
        <dbReference type="Proteomes" id="UP001479436"/>
    </source>
</evidence>
<dbReference type="EMBL" id="JASJQH010000224">
    <property type="protein sequence ID" value="KAK9765799.1"/>
    <property type="molecule type" value="Genomic_DNA"/>
</dbReference>
<name>A0ABR2WWA2_9FUNG</name>
<evidence type="ECO:0000259" key="6">
    <source>
        <dbReference type="SMART" id="SM01027"/>
    </source>
</evidence>
<sequence>MTKIQITPLGAGQDVGRSCILLSMGGKNIMFDCGMHMGYNDERRFPDFSYLSKTGKFTEALDCVIISHFHLDHCGALPHFTGICGYDGPIYMTHPTKAICPILLEDYRKITVERKGETNFFTSQMIKDCMKKVIALNLHETAYVDDELEIKPYYAGHVLGAAMFYVRVGEQSVVYTGDYNMTPDRHLGSAWIDKCRPDILITETTYATTIRDSKRSRERDFLQKVHDCVSQGGNVIIPVFALGRAQELCILIETYWERMDLKVPVYFSAGLTERANEYYKLFINWTNQKIKSTFTQRNMFDFKHIKPWERSYMDQPGPMVLFATPGMLHIGTSLEVFKKWAPFEKNMVILPGYCVAGTVGAKVLAGQKVIEVDNFTTIHVNLQVKNLSFSAHADAKGIMQLIRQCEPKNVILVHGEKSKMGYLQTKITKEFGISCYYPANGTSLTIETDNVATVDISVDLMKKHLEMSRTLTTNLFNSSDPVERQSAISQLRPKQKVPIQGVLVYKKGKPDRLISQEEFVDNTQEHSHQLFFELTKVFDPSKLYTSSDMELTQDPSLRALEKVREALVTALGNTIKIETTAELNVKIRSIEICPTKDARTDALLVSWSFADEDLANRVLSIMNFTLLP</sequence>
<feature type="domain" description="Metallo-beta-lactamase" evidence="5">
    <location>
        <begin position="16"/>
        <end position="225"/>
    </location>
</feature>
<dbReference type="PANTHER" id="PTHR11203:SF37">
    <property type="entry name" value="INTEGRATOR COMPLEX SUBUNIT 11"/>
    <property type="match status" value="1"/>
</dbReference>
<evidence type="ECO:0008006" key="9">
    <source>
        <dbReference type="Google" id="ProtNLM"/>
    </source>
</evidence>
<dbReference type="CDD" id="cd16291">
    <property type="entry name" value="INTS11-like_MBL-fold"/>
    <property type="match status" value="1"/>
</dbReference>
<evidence type="ECO:0000256" key="1">
    <source>
        <dbReference type="ARBA" id="ARBA00004123"/>
    </source>
</evidence>
<dbReference type="Pfam" id="PF16661">
    <property type="entry name" value="Lactamase_B_6"/>
    <property type="match status" value="1"/>
</dbReference>
<proteinExistence type="inferred from homology"/>
<dbReference type="Proteomes" id="UP001479436">
    <property type="component" value="Unassembled WGS sequence"/>
</dbReference>
<comment type="similarity">
    <text evidence="2">Belongs to the metallo-beta-lactamase superfamily. RNA-metabolizing metallo-beta-lactamase-like family. INTS11 subfamily.</text>
</comment>
<protein>
    <recommendedName>
        <fullName evidence="9">Integrator complex subunit 11</fullName>
    </recommendedName>
</protein>